<dbReference type="EMBL" id="LR796695">
    <property type="protein sequence ID" value="CAB4159789.1"/>
    <property type="molecule type" value="Genomic_DNA"/>
</dbReference>
<proteinExistence type="predicted"/>
<sequence length="74" mass="8571">MPMVRLLDGREVDSTSEHWRHESEARAIAALPTLVERRAWLEQVEQRRGKESADRLRVTMKALWDAKTRSTPTG</sequence>
<evidence type="ECO:0000313" key="1">
    <source>
        <dbReference type="EMBL" id="CAB4159789.1"/>
    </source>
</evidence>
<name>A0A6J5NK86_9CAUD</name>
<organism evidence="1">
    <name type="scientific">uncultured Caudovirales phage</name>
    <dbReference type="NCBI Taxonomy" id="2100421"/>
    <lineage>
        <taxon>Viruses</taxon>
        <taxon>Duplodnaviria</taxon>
        <taxon>Heunggongvirae</taxon>
        <taxon>Uroviricota</taxon>
        <taxon>Caudoviricetes</taxon>
        <taxon>Peduoviridae</taxon>
        <taxon>Maltschvirus</taxon>
        <taxon>Maltschvirus maltsch</taxon>
    </lineage>
</organism>
<gene>
    <name evidence="1" type="ORF">UFOVP726_17</name>
</gene>
<dbReference type="InterPro" id="IPR056113">
    <property type="entry name" value="DUF7696"/>
</dbReference>
<reference evidence="1" key="1">
    <citation type="submission" date="2020-04" db="EMBL/GenBank/DDBJ databases">
        <authorList>
            <person name="Chiriac C."/>
            <person name="Salcher M."/>
            <person name="Ghai R."/>
            <person name="Kavagutti S V."/>
        </authorList>
    </citation>
    <scope>NUCLEOTIDE SEQUENCE</scope>
</reference>
<protein>
    <submittedName>
        <fullName evidence="1">Uncharacterized protein</fullName>
    </submittedName>
</protein>
<accession>A0A6J5NK86</accession>
<dbReference type="Pfam" id="PF24751">
    <property type="entry name" value="DUF7696"/>
    <property type="match status" value="1"/>
</dbReference>